<dbReference type="EMBL" id="CU928163">
    <property type="protein sequence ID" value="CAR11446.1"/>
    <property type="molecule type" value="Genomic_DNA"/>
</dbReference>
<gene>
    <name evidence="2" type="ordered locus">ECUMN_0231</name>
</gene>
<dbReference type="STRING" id="585056.ECUMN_0231"/>
<proteinExistence type="predicted"/>
<protein>
    <recommendedName>
        <fullName evidence="1">DUF4123 domain-containing protein</fullName>
    </recommendedName>
</protein>
<sequence length="280" mass="32743">MMETAPVQYAIVDGAVEEGLLDFLNEVNPPHCCLYAEPIQLDLVALAPYLVEVVPEVEAWLSVKASPWGIYLTSESSMRELQQHFRRYLWVRIPEQEKPVLMRFYDPRNIWVLVEVLTPRQRLSFISPVRQLSTRYGEECREDNFSSVRPAETMNIRAERPSQLTLSYRQYSQLERKARDNYLDILSAFIEENVDKNGWDDSSKAESSRILAEDYFSFCQSLNIADDRSVRTMTLILLKKNIIDLRYIPDDWYEQLSNQSYPGHIRVHELAQQELGFIPQ</sequence>
<accession>B7N896</accession>
<dbReference type="Pfam" id="PF13503">
    <property type="entry name" value="DUF4123"/>
    <property type="match status" value="1"/>
</dbReference>
<evidence type="ECO:0000313" key="3">
    <source>
        <dbReference type="Proteomes" id="UP000007097"/>
    </source>
</evidence>
<dbReference type="InterPro" id="IPR025391">
    <property type="entry name" value="DUF4123"/>
</dbReference>
<evidence type="ECO:0000259" key="1">
    <source>
        <dbReference type="Pfam" id="PF13503"/>
    </source>
</evidence>
<reference evidence="3" key="1">
    <citation type="journal article" date="2009" name="PLoS Genet.">
        <title>Organised genome dynamics in the Escherichia coli species results in highly diverse adaptive paths.</title>
        <authorList>
            <person name="Touchon M."/>
            <person name="Hoede C."/>
            <person name="Tenaillon O."/>
            <person name="Barbe V."/>
            <person name="Baeriswyl S."/>
            <person name="Bidet P."/>
            <person name="Bingen E."/>
            <person name="Bonacorsi S."/>
            <person name="Bouchier C."/>
            <person name="Bouvet O."/>
            <person name="Calteau A."/>
            <person name="Chiapello H."/>
            <person name="Clermont O."/>
            <person name="Cruveiller S."/>
            <person name="Danchin A."/>
            <person name="Diard M."/>
            <person name="Dossat C."/>
            <person name="Karoui M.E."/>
            <person name="Frapy E."/>
            <person name="Garry L."/>
            <person name="Ghigo J.M."/>
            <person name="Gilles A.M."/>
            <person name="Johnson J."/>
            <person name="Le Bouguenec C."/>
            <person name="Lescat M."/>
            <person name="Mangenot S."/>
            <person name="Martinez-Jehanne V."/>
            <person name="Matic I."/>
            <person name="Nassif X."/>
            <person name="Oztas S."/>
            <person name="Petit M.A."/>
            <person name="Pichon C."/>
            <person name="Rouy Z."/>
            <person name="Ruf C.S."/>
            <person name="Schneider D."/>
            <person name="Tourret J."/>
            <person name="Vacherie B."/>
            <person name="Vallenet D."/>
            <person name="Medigue C."/>
            <person name="Rocha E.P.C."/>
            <person name="Denamur E."/>
        </authorList>
    </citation>
    <scope>NUCLEOTIDE SEQUENCE [LARGE SCALE GENOMIC DNA]</scope>
    <source>
        <strain evidence="3">UMN026 / ExPEC</strain>
    </source>
</reference>
<dbReference type="PATRIC" id="fig|585056.7.peg.421"/>
<dbReference type="Proteomes" id="UP000007097">
    <property type="component" value="Chromosome"/>
</dbReference>
<name>B7N896_ECOLU</name>
<dbReference type="HOGENOM" id="CLU_081283_0_0_6"/>
<evidence type="ECO:0000313" key="2">
    <source>
        <dbReference type="EMBL" id="CAR11446.1"/>
    </source>
</evidence>
<organism evidence="2 3">
    <name type="scientific">Escherichia coli O17:K52:H18 (strain UMN026 / ExPEC)</name>
    <dbReference type="NCBI Taxonomy" id="585056"/>
    <lineage>
        <taxon>Bacteria</taxon>
        <taxon>Pseudomonadati</taxon>
        <taxon>Pseudomonadota</taxon>
        <taxon>Gammaproteobacteria</taxon>
        <taxon>Enterobacterales</taxon>
        <taxon>Enterobacteriaceae</taxon>
        <taxon>Escherichia</taxon>
    </lineage>
</organism>
<dbReference type="AlphaFoldDB" id="B7N896"/>
<feature type="domain" description="DUF4123" evidence="1">
    <location>
        <begin position="9"/>
        <end position="122"/>
    </location>
</feature>
<dbReference type="KEGG" id="eum:ECUMN_0231"/>